<feature type="region of interest" description="Disordered" evidence="1">
    <location>
        <begin position="1"/>
        <end position="20"/>
    </location>
</feature>
<keyword evidence="2" id="KW-1185">Reference proteome</keyword>
<sequence>MVATFTSGHGSHRVDTYSMKRPCNGDRFQSCSGLLSRGLFHWQTSHHCQKDLTSALNEGQWYMRAISLA</sequence>
<evidence type="ECO:0000313" key="3">
    <source>
        <dbReference type="WBParaSite" id="nRc.2.0.1.t12087-RA"/>
    </source>
</evidence>
<dbReference type="AlphaFoldDB" id="A0A915IDW1"/>
<name>A0A915IDW1_ROMCU</name>
<accession>A0A915IDW1</accession>
<reference evidence="3" key="1">
    <citation type="submission" date="2022-11" db="UniProtKB">
        <authorList>
            <consortium name="WormBaseParasite"/>
        </authorList>
    </citation>
    <scope>IDENTIFICATION</scope>
</reference>
<dbReference type="Proteomes" id="UP000887565">
    <property type="component" value="Unplaced"/>
</dbReference>
<evidence type="ECO:0000256" key="1">
    <source>
        <dbReference type="SAM" id="MobiDB-lite"/>
    </source>
</evidence>
<protein>
    <submittedName>
        <fullName evidence="3">Uncharacterized protein</fullName>
    </submittedName>
</protein>
<evidence type="ECO:0000313" key="2">
    <source>
        <dbReference type="Proteomes" id="UP000887565"/>
    </source>
</evidence>
<dbReference type="WBParaSite" id="nRc.2.0.1.t12087-RA">
    <property type="protein sequence ID" value="nRc.2.0.1.t12087-RA"/>
    <property type="gene ID" value="nRc.2.0.1.g12087"/>
</dbReference>
<organism evidence="2 3">
    <name type="scientific">Romanomermis culicivorax</name>
    <name type="common">Nematode worm</name>
    <dbReference type="NCBI Taxonomy" id="13658"/>
    <lineage>
        <taxon>Eukaryota</taxon>
        <taxon>Metazoa</taxon>
        <taxon>Ecdysozoa</taxon>
        <taxon>Nematoda</taxon>
        <taxon>Enoplea</taxon>
        <taxon>Dorylaimia</taxon>
        <taxon>Mermithida</taxon>
        <taxon>Mermithoidea</taxon>
        <taxon>Mermithidae</taxon>
        <taxon>Romanomermis</taxon>
    </lineage>
</organism>
<proteinExistence type="predicted"/>